<organism evidence="15 16">
    <name type="scientific">Potamilus streckersoni</name>
    <dbReference type="NCBI Taxonomy" id="2493646"/>
    <lineage>
        <taxon>Eukaryota</taxon>
        <taxon>Metazoa</taxon>
        <taxon>Spiralia</taxon>
        <taxon>Lophotrochozoa</taxon>
        <taxon>Mollusca</taxon>
        <taxon>Bivalvia</taxon>
        <taxon>Autobranchia</taxon>
        <taxon>Heteroconchia</taxon>
        <taxon>Palaeoheterodonta</taxon>
        <taxon>Unionida</taxon>
        <taxon>Unionoidea</taxon>
        <taxon>Unionidae</taxon>
        <taxon>Ambleminae</taxon>
        <taxon>Lampsilini</taxon>
        <taxon>Potamilus</taxon>
    </lineage>
</organism>
<comment type="similarity">
    <text evidence="2">Belongs to the histidine acid phosphatase family. MINPP1 subfamily.</text>
</comment>
<evidence type="ECO:0000256" key="14">
    <source>
        <dbReference type="SAM" id="SignalP"/>
    </source>
</evidence>
<dbReference type="PANTHER" id="PTHR20963:SF8">
    <property type="entry name" value="MULTIPLE INOSITOL POLYPHOSPHATE PHOSPHATASE 1"/>
    <property type="match status" value="1"/>
</dbReference>
<evidence type="ECO:0000256" key="12">
    <source>
        <dbReference type="ARBA" id="ARBA00043691"/>
    </source>
</evidence>
<comment type="catalytic activity">
    <reaction evidence="10">
        <text>1D-myo-inositol 1,2,5,6-tetrakisphosphate + H2O = 1D-myo-inositol 1,2,6-trisphosphate + phosphate</text>
        <dbReference type="Rhea" id="RHEA:77119"/>
        <dbReference type="ChEBI" id="CHEBI:15377"/>
        <dbReference type="ChEBI" id="CHEBI:43474"/>
        <dbReference type="ChEBI" id="CHEBI:195535"/>
        <dbReference type="ChEBI" id="CHEBI:195537"/>
        <dbReference type="EC" id="3.1.3.62"/>
    </reaction>
    <physiologicalReaction direction="left-to-right" evidence="10">
        <dbReference type="Rhea" id="RHEA:77120"/>
    </physiologicalReaction>
</comment>
<dbReference type="GO" id="GO:0034417">
    <property type="term" value="F:bisphosphoglycerate 3-phosphatase activity"/>
    <property type="evidence" value="ECO:0007669"/>
    <property type="project" value="UniProtKB-EC"/>
</dbReference>
<dbReference type="EMBL" id="JAEAOA010001951">
    <property type="protein sequence ID" value="KAK3586078.1"/>
    <property type="molecule type" value="Genomic_DNA"/>
</dbReference>
<protein>
    <recommendedName>
        <fullName evidence="5">Multiple inositol polyphosphate phosphatase 1</fullName>
        <ecNumber evidence="4">3.1.3.62</ecNumber>
        <ecNumber evidence="3">3.1.3.80</ecNumber>
    </recommendedName>
    <alternativeName>
        <fullName evidence="9">2,3-bisphosphoglycerate 3-phosphatase</fullName>
    </alternativeName>
</protein>
<keyword evidence="8" id="KW-0472">Membrane</keyword>
<keyword evidence="16" id="KW-1185">Reference proteome</keyword>
<comment type="catalytic activity">
    <reaction evidence="13">
        <text>(2R)-2,3-bisphosphoglycerate + H2O = (2R)-2-phosphoglycerate + phosphate</text>
        <dbReference type="Rhea" id="RHEA:27381"/>
        <dbReference type="ChEBI" id="CHEBI:15377"/>
        <dbReference type="ChEBI" id="CHEBI:43474"/>
        <dbReference type="ChEBI" id="CHEBI:58248"/>
        <dbReference type="ChEBI" id="CHEBI:58289"/>
        <dbReference type="EC" id="3.1.3.80"/>
    </reaction>
    <physiologicalReaction direction="left-to-right" evidence="13">
        <dbReference type="Rhea" id="RHEA:27382"/>
    </physiologicalReaction>
</comment>
<evidence type="ECO:0000256" key="10">
    <source>
        <dbReference type="ARBA" id="ARBA00043668"/>
    </source>
</evidence>
<name>A0AAE0VPS1_9BIVA</name>
<dbReference type="Proteomes" id="UP001195483">
    <property type="component" value="Unassembled WGS sequence"/>
</dbReference>
<evidence type="ECO:0000256" key="5">
    <source>
        <dbReference type="ARBA" id="ARBA00018097"/>
    </source>
</evidence>
<evidence type="ECO:0000256" key="6">
    <source>
        <dbReference type="ARBA" id="ARBA00022729"/>
    </source>
</evidence>
<keyword evidence="6 14" id="KW-0732">Signal</keyword>
<evidence type="ECO:0000256" key="11">
    <source>
        <dbReference type="ARBA" id="ARBA00043671"/>
    </source>
</evidence>
<comment type="catalytic activity">
    <reaction evidence="12">
        <text>1D-myo-inositol hexakisphosphate + H2O = 1D-myo-inositol 1,2,4,5,6-pentakisphosphate + phosphate</text>
        <dbReference type="Rhea" id="RHEA:16989"/>
        <dbReference type="ChEBI" id="CHEBI:15377"/>
        <dbReference type="ChEBI" id="CHEBI:43474"/>
        <dbReference type="ChEBI" id="CHEBI:57798"/>
        <dbReference type="ChEBI" id="CHEBI:58130"/>
        <dbReference type="EC" id="3.1.3.62"/>
    </reaction>
    <physiologicalReaction direction="left-to-right" evidence="12">
        <dbReference type="Rhea" id="RHEA:16990"/>
    </physiologicalReaction>
</comment>
<evidence type="ECO:0000313" key="16">
    <source>
        <dbReference type="Proteomes" id="UP001195483"/>
    </source>
</evidence>
<evidence type="ECO:0000256" key="4">
    <source>
        <dbReference type="ARBA" id="ARBA00013040"/>
    </source>
</evidence>
<dbReference type="InterPro" id="IPR000560">
    <property type="entry name" value="His_Pase_clade-2"/>
</dbReference>
<dbReference type="Pfam" id="PF00328">
    <property type="entry name" value="His_Phos_2"/>
    <property type="match status" value="1"/>
</dbReference>
<dbReference type="GO" id="GO:0003993">
    <property type="term" value="F:acid phosphatase activity"/>
    <property type="evidence" value="ECO:0007669"/>
    <property type="project" value="TreeGrafter"/>
</dbReference>
<reference evidence="15" key="3">
    <citation type="submission" date="2023-05" db="EMBL/GenBank/DDBJ databases">
        <authorList>
            <person name="Smith C.H."/>
        </authorList>
    </citation>
    <scope>NUCLEOTIDE SEQUENCE</scope>
    <source>
        <strain evidence="15">CHS0354</strain>
        <tissue evidence="15">Mantle</tissue>
    </source>
</reference>
<dbReference type="AlphaFoldDB" id="A0AAE0VPS1"/>
<dbReference type="InterPro" id="IPR029033">
    <property type="entry name" value="His_PPase_superfam"/>
</dbReference>
<reference evidence="15" key="1">
    <citation type="journal article" date="2021" name="Genome Biol. Evol.">
        <title>A High-Quality Reference Genome for a Parasitic Bivalve with Doubly Uniparental Inheritance (Bivalvia: Unionida).</title>
        <authorList>
            <person name="Smith C.H."/>
        </authorList>
    </citation>
    <scope>NUCLEOTIDE SEQUENCE</scope>
    <source>
        <strain evidence="15">CHS0354</strain>
    </source>
</reference>
<feature type="chain" id="PRO_5041989466" description="Multiple inositol polyphosphate phosphatase 1" evidence="14">
    <location>
        <begin position="28"/>
        <end position="340"/>
    </location>
</feature>
<accession>A0AAE0VPS1</accession>
<dbReference type="EC" id="3.1.3.62" evidence="4"/>
<sequence>MKNIADVMTVVAMFLLVLSKSSPFVHATYNSYGDLTAYNWLYSANASVNVDQWTSFHLEGLNCSVIHVSAVIREGFPWPSIEDANRITLLYEKLKSSISSLDTSQYKFLKSSVNFYEHLANPDMFLFYRRIEDIALIADRFAKRLLFFLKSNNDELKFISSSKLKAIASTAEFRKQFTYTLTGVKANQTVNDLSDRLLRYYENCARVESIARSKEFLKEHYHFLNGSYFQNVKKAINQRLNLVNSKLDEGEVELLYLMCPYDRACFDRPEWCNILTDREKDIIGYFRDLKMYYTLGYGNSVIPSVACPLIQNIFRGMDESIEGRKGYSIHSLKHIYIATG</sequence>
<reference evidence="15" key="2">
    <citation type="journal article" date="2021" name="Genome Biol. Evol.">
        <title>Developing a high-quality reference genome for a parasitic bivalve with doubly uniparental inheritance (Bivalvia: Unionida).</title>
        <authorList>
            <person name="Smith C.H."/>
        </authorList>
    </citation>
    <scope>NUCLEOTIDE SEQUENCE</scope>
    <source>
        <strain evidence="15">CHS0354</strain>
        <tissue evidence="15">Mantle</tissue>
    </source>
</reference>
<evidence type="ECO:0000256" key="3">
    <source>
        <dbReference type="ARBA" id="ARBA00012976"/>
    </source>
</evidence>
<evidence type="ECO:0000313" key="15">
    <source>
        <dbReference type="EMBL" id="KAK3586078.1"/>
    </source>
</evidence>
<dbReference type="Gene3D" id="3.40.50.1240">
    <property type="entry name" value="Phosphoglycerate mutase-like"/>
    <property type="match status" value="1"/>
</dbReference>
<dbReference type="GO" id="GO:0052745">
    <property type="term" value="F:inositol phosphate phosphatase activity"/>
    <property type="evidence" value="ECO:0007669"/>
    <property type="project" value="TreeGrafter"/>
</dbReference>
<comment type="subcellular location">
    <subcellularLocation>
        <location evidence="1">Membrane</location>
    </subcellularLocation>
</comment>
<keyword evidence="7" id="KW-0378">Hydrolase</keyword>
<gene>
    <name evidence="15" type="ORF">CHS0354_033201</name>
</gene>
<evidence type="ECO:0000256" key="13">
    <source>
        <dbReference type="ARBA" id="ARBA00043832"/>
    </source>
</evidence>
<dbReference type="PANTHER" id="PTHR20963">
    <property type="entry name" value="MULTIPLE INOSITOL POLYPHOSPHATE PHOSPHATASE-RELATED"/>
    <property type="match status" value="1"/>
</dbReference>
<comment type="catalytic activity">
    <reaction evidence="11">
        <text>1D-myo-inositol 1,2,4,5,6-pentakisphosphate + H2O = 1D-myo-inositol 1,2,5,6-tetrakisphosphate + phosphate</text>
        <dbReference type="Rhea" id="RHEA:77115"/>
        <dbReference type="ChEBI" id="CHEBI:15377"/>
        <dbReference type="ChEBI" id="CHEBI:43474"/>
        <dbReference type="ChEBI" id="CHEBI:57798"/>
        <dbReference type="ChEBI" id="CHEBI:195535"/>
        <dbReference type="EC" id="3.1.3.62"/>
    </reaction>
    <physiologicalReaction direction="left-to-right" evidence="11">
        <dbReference type="Rhea" id="RHEA:77116"/>
    </physiologicalReaction>
</comment>
<feature type="signal peptide" evidence="14">
    <location>
        <begin position="1"/>
        <end position="27"/>
    </location>
</feature>
<evidence type="ECO:0000256" key="1">
    <source>
        <dbReference type="ARBA" id="ARBA00004370"/>
    </source>
</evidence>
<dbReference type="EC" id="3.1.3.80" evidence="3"/>
<proteinExistence type="inferred from homology"/>
<dbReference type="SUPFAM" id="SSF53254">
    <property type="entry name" value="Phosphoglycerate mutase-like"/>
    <property type="match status" value="1"/>
</dbReference>
<dbReference type="GO" id="GO:0016020">
    <property type="term" value="C:membrane"/>
    <property type="evidence" value="ECO:0007669"/>
    <property type="project" value="UniProtKB-SubCell"/>
</dbReference>
<comment type="caution">
    <text evidence="15">The sequence shown here is derived from an EMBL/GenBank/DDBJ whole genome shotgun (WGS) entry which is preliminary data.</text>
</comment>
<evidence type="ECO:0000256" key="8">
    <source>
        <dbReference type="ARBA" id="ARBA00023136"/>
    </source>
</evidence>
<evidence type="ECO:0000256" key="7">
    <source>
        <dbReference type="ARBA" id="ARBA00022801"/>
    </source>
</evidence>
<evidence type="ECO:0000256" key="9">
    <source>
        <dbReference type="ARBA" id="ARBA00031642"/>
    </source>
</evidence>
<evidence type="ECO:0000256" key="2">
    <source>
        <dbReference type="ARBA" id="ARBA00008422"/>
    </source>
</evidence>